<feature type="domain" description="C2H2-type" evidence="15">
    <location>
        <begin position="670"/>
        <end position="699"/>
    </location>
</feature>
<keyword evidence="6 13" id="KW-0863">Zinc-finger</keyword>
<evidence type="ECO:0000256" key="7">
    <source>
        <dbReference type="ARBA" id="ARBA00022833"/>
    </source>
</evidence>
<evidence type="ECO:0000256" key="6">
    <source>
        <dbReference type="ARBA" id="ARBA00022771"/>
    </source>
</evidence>
<dbReference type="GO" id="GO:0005667">
    <property type="term" value="C:transcription regulator complex"/>
    <property type="evidence" value="ECO:0007669"/>
    <property type="project" value="TreeGrafter"/>
</dbReference>
<keyword evidence="9" id="KW-0238">DNA-binding</keyword>
<dbReference type="OrthoDB" id="10264072at2759"/>
<dbReference type="SUPFAM" id="SSF57667">
    <property type="entry name" value="beta-beta-alpha zinc fingers"/>
    <property type="match status" value="3"/>
</dbReference>
<dbReference type="PROSITE" id="PS50157">
    <property type="entry name" value="ZINC_FINGER_C2H2_2"/>
    <property type="match status" value="4"/>
</dbReference>
<evidence type="ECO:0000256" key="10">
    <source>
        <dbReference type="ARBA" id="ARBA00023159"/>
    </source>
</evidence>
<evidence type="ECO:0000256" key="14">
    <source>
        <dbReference type="SAM" id="MobiDB-lite"/>
    </source>
</evidence>
<keyword evidence="3" id="KW-0678">Repressor</keyword>
<dbReference type="GO" id="GO:0000978">
    <property type="term" value="F:RNA polymerase II cis-regulatory region sequence-specific DNA binding"/>
    <property type="evidence" value="ECO:0007669"/>
    <property type="project" value="TreeGrafter"/>
</dbReference>
<evidence type="ECO:0000256" key="2">
    <source>
        <dbReference type="ARBA" id="ARBA00006232"/>
    </source>
</evidence>
<sequence>MLNKTTKLLNFDKKMSQPDIICETQGAAIAVTNEANDHLTDHLHNNNFSNLVTTTYTQYGILVRNDQFDDVASAPLSIIQPDIHDIAEALERHKHLTKEYDDIQEHLTSVDNDGIDEDANELHHNEDMSLKTADCQSLVMHSIDDVLIQEEMGMHPDSQLPSHVYLNASAFHPDIFISSQTSVPLNSAATMINSSSNKKRKKEQSISSFAVNNFSSNQSVNVLNNEIKGNSNLMPSTSDTLASVMNSSKIPPTIQRNQKYQPAISIPNFFQSSPTSLNKCVPSNAGRRGDVILEETMKPRRWEQKQVQIKTMEGEFSVTMWASGISDDEEDQEEAVNINSENSDCHNDINQDYLKYSNRCTNANVFTTAVTTPATLPATLLDNACNLQPEVLHQHLLMQQQQHHLMIDDAASTVNNTLTVSHNLPAAVNLNITDSKKSQNICSRTNPYTDKSKRIIAPNNNGHQINSSNALKQPTITTNTLITAASTASSTDIVNPSTLLTNINETSNSTLTSITSDEDASSNTVQIHTLNRNNPTANTLLMTGSQNGRLLSMGVVLQNINNDQSKNSTLTTPPPLSYNSNDTSSSNTATTNESNNSSNVVNHVAPNPPDKKIACPHKGCNKLFRDNSAMRKHLHTHGPRVHVCSECGKAFVESSKLKRHQLVHTGEKPFQCTFEGCGKRFSLDFNLRTHVRIHTGDRPYVCPFDGCNKKFAQSTNLKSHILTHAKSKRSTSLMAVRSGSNTSNNDSNSPPMEQHSSSNNFIKMEMNEMDSNSSYVVYTE</sequence>
<dbReference type="Pfam" id="PF00096">
    <property type="entry name" value="zf-C2H2"/>
    <property type="match status" value="3"/>
</dbReference>
<feature type="domain" description="C2H2-type" evidence="15">
    <location>
        <begin position="613"/>
        <end position="637"/>
    </location>
</feature>
<dbReference type="AlphaFoldDB" id="A0A0L0C1G2"/>
<dbReference type="FunFam" id="3.30.160.60:FF:000163">
    <property type="entry name" value="transcriptional repressor protein YY1"/>
    <property type="match status" value="1"/>
</dbReference>
<evidence type="ECO:0000256" key="3">
    <source>
        <dbReference type="ARBA" id="ARBA00022491"/>
    </source>
</evidence>
<comment type="subcellular location">
    <subcellularLocation>
        <location evidence="1">Nucleus</location>
    </subcellularLocation>
</comment>
<evidence type="ECO:0000256" key="11">
    <source>
        <dbReference type="ARBA" id="ARBA00023163"/>
    </source>
</evidence>
<reference evidence="16 17" key="1">
    <citation type="journal article" date="2015" name="Nat. Commun.">
        <title>Lucilia cuprina genome unlocks parasitic fly biology to underpin future interventions.</title>
        <authorList>
            <person name="Anstead C.A."/>
            <person name="Korhonen P.K."/>
            <person name="Young N.D."/>
            <person name="Hall R.S."/>
            <person name="Jex A.R."/>
            <person name="Murali S.C."/>
            <person name="Hughes D.S."/>
            <person name="Lee S.F."/>
            <person name="Perry T."/>
            <person name="Stroehlein A.J."/>
            <person name="Ansell B.R."/>
            <person name="Breugelmans B."/>
            <person name="Hofmann A."/>
            <person name="Qu J."/>
            <person name="Dugan S."/>
            <person name="Lee S.L."/>
            <person name="Chao H."/>
            <person name="Dinh H."/>
            <person name="Han Y."/>
            <person name="Doddapaneni H.V."/>
            <person name="Worley K.C."/>
            <person name="Muzny D.M."/>
            <person name="Ioannidis P."/>
            <person name="Waterhouse R.M."/>
            <person name="Zdobnov E.M."/>
            <person name="James P.J."/>
            <person name="Bagnall N.H."/>
            <person name="Kotze A.C."/>
            <person name="Gibbs R.A."/>
            <person name="Richards S."/>
            <person name="Batterham P."/>
            <person name="Gasser R.B."/>
        </authorList>
    </citation>
    <scope>NUCLEOTIDE SEQUENCE [LARGE SCALE GENOMIC DNA]</scope>
    <source>
        <strain evidence="16 17">LS</strain>
        <tissue evidence="16">Full body</tissue>
    </source>
</reference>
<dbReference type="OMA" id="TNEANDH"/>
<evidence type="ECO:0000313" key="17">
    <source>
        <dbReference type="Proteomes" id="UP000037069"/>
    </source>
</evidence>
<evidence type="ECO:0000256" key="9">
    <source>
        <dbReference type="ARBA" id="ARBA00023125"/>
    </source>
</evidence>
<dbReference type="InterPro" id="IPR036236">
    <property type="entry name" value="Znf_C2H2_sf"/>
</dbReference>
<feature type="compositionally biased region" description="Low complexity" evidence="14">
    <location>
        <begin position="738"/>
        <end position="749"/>
    </location>
</feature>
<keyword evidence="7" id="KW-0862">Zinc</keyword>
<evidence type="ECO:0000259" key="15">
    <source>
        <dbReference type="PROSITE" id="PS50157"/>
    </source>
</evidence>
<dbReference type="SMART" id="SM00355">
    <property type="entry name" value="ZnF_C2H2"/>
    <property type="match status" value="4"/>
</dbReference>
<organism evidence="16 17">
    <name type="scientific">Lucilia cuprina</name>
    <name type="common">Green bottle fly</name>
    <name type="synonym">Australian sheep blowfly</name>
    <dbReference type="NCBI Taxonomy" id="7375"/>
    <lineage>
        <taxon>Eukaryota</taxon>
        <taxon>Metazoa</taxon>
        <taxon>Ecdysozoa</taxon>
        <taxon>Arthropoda</taxon>
        <taxon>Hexapoda</taxon>
        <taxon>Insecta</taxon>
        <taxon>Pterygota</taxon>
        <taxon>Neoptera</taxon>
        <taxon>Endopterygota</taxon>
        <taxon>Diptera</taxon>
        <taxon>Brachycera</taxon>
        <taxon>Muscomorpha</taxon>
        <taxon>Oestroidea</taxon>
        <taxon>Calliphoridae</taxon>
        <taxon>Luciliinae</taxon>
        <taxon>Lucilia</taxon>
    </lineage>
</organism>
<dbReference type="PANTHER" id="PTHR14003:SF19">
    <property type="entry name" value="YY2 TRANSCRIPTION FACTOR"/>
    <property type="match status" value="1"/>
</dbReference>
<feature type="region of interest" description="Disordered" evidence="14">
    <location>
        <begin position="564"/>
        <end position="612"/>
    </location>
</feature>
<evidence type="ECO:0000256" key="12">
    <source>
        <dbReference type="ARBA" id="ARBA00023242"/>
    </source>
</evidence>
<comment type="similarity">
    <text evidence="2">Belongs to the YY transcription factor family.</text>
</comment>
<evidence type="ECO:0000256" key="8">
    <source>
        <dbReference type="ARBA" id="ARBA00023015"/>
    </source>
</evidence>
<dbReference type="FunFam" id="3.30.160.60:FF:000104">
    <property type="entry name" value="Transcriptional repressor protein YY1"/>
    <property type="match status" value="1"/>
</dbReference>
<dbReference type="GO" id="GO:0000981">
    <property type="term" value="F:DNA-binding transcription factor activity, RNA polymerase II-specific"/>
    <property type="evidence" value="ECO:0007669"/>
    <property type="project" value="TreeGrafter"/>
</dbReference>
<gene>
    <name evidence="16" type="ORF">FF38_05403</name>
</gene>
<evidence type="ECO:0000256" key="13">
    <source>
        <dbReference type="PROSITE-ProRule" id="PRU00042"/>
    </source>
</evidence>
<dbReference type="Proteomes" id="UP000037069">
    <property type="component" value="Unassembled WGS sequence"/>
</dbReference>
<dbReference type="Gene3D" id="3.30.160.60">
    <property type="entry name" value="Classic Zinc Finger"/>
    <property type="match status" value="4"/>
</dbReference>
<protein>
    <submittedName>
        <fullName evidence="16">Polycomb protein PHO</fullName>
    </submittedName>
</protein>
<name>A0A0L0C1G2_LUCCU</name>
<dbReference type="FunFam" id="3.30.160.60:FF:000109">
    <property type="entry name" value="Transcriptional repressor protein YY1"/>
    <property type="match status" value="1"/>
</dbReference>
<evidence type="ECO:0000256" key="1">
    <source>
        <dbReference type="ARBA" id="ARBA00004123"/>
    </source>
</evidence>
<evidence type="ECO:0000256" key="5">
    <source>
        <dbReference type="ARBA" id="ARBA00022737"/>
    </source>
</evidence>
<proteinExistence type="inferred from homology"/>
<evidence type="ECO:0000256" key="4">
    <source>
        <dbReference type="ARBA" id="ARBA00022723"/>
    </source>
</evidence>
<keyword evidence="10" id="KW-0010">Activator</keyword>
<dbReference type="PANTHER" id="PTHR14003">
    <property type="entry name" value="TRANSCRIPTIONAL REPRESSOR PROTEIN YY"/>
    <property type="match status" value="1"/>
</dbReference>
<dbReference type="GO" id="GO:0008270">
    <property type="term" value="F:zinc ion binding"/>
    <property type="evidence" value="ECO:0007669"/>
    <property type="project" value="UniProtKB-KW"/>
</dbReference>
<dbReference type="PROSITE" id="PS00028">
    <property type="entry name" value="ZINC_FINGER_C2H2_1"/>
    <property type="match status" value="3"/>
</dbReference>
<feature type="domain" description="C2H2-type" evidence="15">
    <location>
        <begin position="700"/>
        <end position="729"/>
    </location>
</feature>
<accession>A0A0L0C1G2</accession>
<feature type="region of interest" description="Disordered" evidence="14">
    <location>
        <begin position="728"/>
        <end position="757"/>
    </location>
</feature>
<comment type="caution">
    <text evidence="16">The sequence shown here is derived from an EMBL/GenBank/DDBJ whole genome shotgun (WGS) entry which is preliminary data.</text>
</comment>
<keyword evidence="5" id="KW-0677">Repeat</keyword>
<keyword evidence="4" id="KW-0479">Metal-binding</keyword>
<feature type="compositionally biased region" description="Low complexity" evidence="14">
    <location>
        <begin position="577"/>
        <end position="602"/>
    </location>
</feature>
<keyword evidence="11" id="KW-0804">Transcription</keyword>
<dbReference type="STRING" id="7375.A0A0L0C1G2"/>
<keyword evidence="17" id="KW-1185">Reference proteome</keyword>
<dbReference type="InterPro" id="IPR013087">
    <property type="entry name" value="Znf_C2H2_type"/>
</dbReference>
<dbReference type="EMBL" id="JRES01001020">
    <property type="protein sequence ID" value="KNC26091.1"/>
    <property type="molecule type" value="Genomic_DNA"/>
</dbReference>
<dbReference type="GO" id="GO:0000785">
    <property type="term" value="C:chromatin"/>
    <property type="evidence" value="ECO:0007669"/>
    <property type="project" value="TreeGrafter"/>
</dbReference>
<feature type="domain" description="C2H2-type" evidence="15">
    <location>
        <begin position="642"/>
        <end position="669"/>
    </location>
</feature>
<dbReference type="GO" id="GO:0031519">
    <property type="term" value="C:PcG protein complex"/>
    <property type="evidence" value="ECO:0007669"/>
    <property type="project" value="TreeGrafter"/>
</dbReference>
<dbReference type="FunFam" id="3.30.160.60:FF:000174">
    <property type="entry name" value="Transcriptional repressor protein YY1"/>
    <property type="match status" value="1"/>
</dbReference>
<evidence type="ECO:0000313" key="16">
    <source>
        <dbReference type="EMBL" id="KNC26091.1"/>
    </source>
</evidence>
<keyword evidence="8" id="KW-0805">Transcription regulation</keyword>
<keyword evidence="12" id="KW-0539">Nucleus</keyword>